<dbReference type="HOGENOM" id="CLU_1750258_0_0_1"/>
<protein>
    <submittedName>
        <fullName evidence="2">Uncharacterized protein</fullName>
    </submittedName>
</protein>
<dbReference type="EMBL" id="KN293996">
    <property type="protein sequence ID" value="KGQ01766.1"/>
    <property type="molecule type" value="Genomic_DNA"/>
</dbReference>
<dbReference type="GeneID" id="26970472"/>
<feature type="region of interest" description="Disordered" evidence="1">
    <location>
        <begin position="121"/>
        <end position="149"/>
    </location>
</feature>
<dbReference type="KEGG" id="pbl:PAAG_11487"/>
<gene>
    <name evidence="2" type="ORF">PAAG_11487</name>
</gene>
<evidence type="ECO:0000313" key="3">
    <source>
        <dbReference type="Proteomes" id="UP000002059"/>
    </source>
</evidence>
<proteinExistence type="predicted"/>
<reference evidence="2 3" key="1">
    <citation type="journal article" date="2011" name="PLoS Genet.">
        <title>Comparative genomic analysis of human fungal pathogens causing paracoccidioidomycosis.</title>
        <authorList>
            <person name="Desjardins C.A."/>
            <person name="Champion M.D."/>
            <person name="Holder J.W."/>
            <person name="Muszewska A."/>
            <person name="Goldberg J."/>
            <person name="Bailao A.M."/>
            <person name="Brigido M.M."/>
            <person name="Ferreira M.E."/>
            <person name="Garcia A.M."/>
            <person name="Grynberg M."/>
            <person name="Gujja S."/>
            <person name="Heiman D.I."/>
            <person name="Henn M.R."/>
            <person name="Kodira C.D."/>
            <person name="Leon-Narvaez H."/>
            <person name="Longo L.V."/>
            <person name="Ma L.J."/>
            <person name="Malavazi I."/>
            <person name="Matsuo A.L."/>
            <person name="Morais F.V."/>
            <person name="Pereira M."/>
            <person name="Rodriguez-Brito S."/>
            <person name="Sakthikumar S."/>
            <person name="Salem-Izacc S.M."/>
            <person name="Sykes S.M."/>
            <person name="Teixeira M.M."/>
            <person name="Vallejo M.C."/>
            <person name="Walter M.E."/>
            <person name="Yandava C."/>
            <person name="Young S."/>
            <person name="Zeng Q."/>
            <person name="Zucker J."/>
            <person name="Felipe M.S."/>
            <person name="Goldman G.H."/>
            <person name="Haas B.J."/>
            <person name="McEwen J.G."/>
            <person name="Nino-Vega G."/>
            <person name="Puccia R."/>
            <person name="San-Blas G."/>
            <person name="Soares C.M."/>
            <person name="Birren B.W."/>
            <person name="Cuomo C.A."/>
        </authorList>
    </citation>
    <scope>NUCLEOTIDE SEQUENCE [LARGE SCALE GENOMIC DNA]</scope>
    <source>
        <strain evidence="3">ATCC MYA-826 / Pb01</strain>
    </source>
</reference>
<evidence type="ECO:0000313" key="2">
    <source>
        <dbReference type="EMBL" id="KGQ01766.1"/>
    </source>
</evidence>
<dbReference type="VEuPathDB" id="FungiDB:PAAG_11487"/>
<organism evidence="2 3">
    <name type="scientific">Paracoccidioides lutzii (strain ATCC MYA-826 / Pb01)</name>
    <name type="common">Paracoccidioides brasiliensis</name>
    <dbReference type="NCBI Taxonomy" id="502779"/>
    <lineage>
        <taxon>Eukaryota</taxon>
        <taxon>Fungi</taxon>
        <taxon>Dikarya</taxon>
        <taxon>Ascomycota</taxon>
        <taxon>Pezizomycotina</taxon>
        <taxon>Eurotiomycetes</taxon>
        <taxon>Eurotiomycetidae</taxon>
        <taxon>Onygenales</taxon>
        <taxon>Ajellomycetaceae</taxon>
        <taxon>Paracoccidioides</taxon>
    </lineage>
</organism>
<evidence type="ECO:0000256" key="1">
    <source>
        <dbReference type="SAM" id="MobiDB-lite"/>
    </source>
</evidence>
<keyword evidence="3" id="KW-1185">Reference proteome</keyword>
<name>A0A0A2V1W5_PARBA</name>
<dbReference type="AlphaFoldDB" id="A0A0A2V1W5"/>
<accession>A0A0A2V1W5</accession>
<dbReference type="OrthoDB" id="10584779at2759"/>
<dbReference type="RefSeq" id="XP_015703262.1">
    <property type="nucleotide sequence ID" value="XM_015847130.1"/>
</dbReference>
<dbReference type="Proteomes" id="UP000002059">
    <property type="component" value="Partially assembled WGS sequence"/>
</dbReference>
<sequence length="149" mass="16426">MKETLIARDEDGDGWMIRGPGSFIMEINLVNIRGYFLEAYIHHGDRAKWAGKRFNVARNVPPDESSFSGSTAYHQRPDAVMVGCFAFGEENKHNVNIGREAGAESVPSAYASSARRMPRLKPLHAPTDTHTRTRPTPGGLTKHAAHSVV</sequence>